<comment type="caution">
    <text evidence="2">The sequence shown here is derived from an EMBL/GenBank/DDBJ whole genome shotgun (WGS) entry which is preliminary data.</text>
</comment>
<evidence type="ECO:0000313" key="2">
    <source>
        <dbReference type="EMBL" id="KAF6034587.1"/>
    </source>
</evidence>
<proteinExistence type="predicted"/>
<dbReference type="AlphaFoldDB" id="A0A7J7K8J4"/>
<keyword evidence="1" id="KW-1133">Transmembrane helix</keyword>
<dbReference type="EMBL" id="VXIV02001039">
    <property type="protein sequence ID" value="KAF6034587.1"/>
    <property type="molecule type" value="Genomic_DNA"/>
</dbReference>
<evidence type="ECO:0000256" key="1">
    <source>
        <dbReference type="SAM" id="Phobius"/>
    </source>
</evidence>
<keyword evidence="1" id="KW-0812">Transmembrane</keyword>
<accession>A0A7J7K8J4</accession>
<evidence type="ECO:0000313" key="3">
    <source>
        <dbReference type="Proteomes" id="UP000593567"/>
    </source>
</evidence>
<feature type="transmembrane region" description="Helical" evidence="1">
    <location>
        <begin position="6"/>
        <end position="27"/>
    </location>
</feature>
<protein>
    <submittedName>
        <fullName evidence="2">Uncharacterized protein</fullName>
    </submittedName>
</protein>
<dbReference type="Proteomes" id="UP000593567">
    <property type="component" value="Unassembled WGS sequence"/>
</dbReference>
<name>A0A7J7K8J4_BUGNE</name>
<gene>
    <name evidence="2" type="ORF">EB796_007100</name>
</gene>
<keyword evidence="1" id="KW-0472">Membrane</keyword>
<reference evidence="2" key="1">
    <citation type="submission" date="2020-06" db="EMBL/GenBank/DDBJ databases">
        <title>Draft genome of Bugula neritina, a colonial animal packing powerful symbionts and potential medicines.</title>
        <authorList>
            <person name="Rayko M."/>
        </authorList>
    </citation>
    <scope>NUCLEOTIDE SEQUENCE [LARGE SCALE GENOMIC DNA]</scope>
    <source>
        <strain evidence="2">Kwan_BN1</strain>
    </source>
</reference>
<sequence length="72" mass="8328">MRHTTLYIVNGLLLAVSFSIARIYIWFHLVHTYAVYRGLPFISGFLARCPPSAPAAHRLFILNSIWFVKIYC</sequence>
<dbReference type="OrthoDB" id="10266980at2759"/>
<organism evidence="2 3">
    <name type="scientific">Bugula neritina</name>
    <name type="common">Brown bryozoan</name>
    <name type="synonym">Sertularia neritina</name>
    <dbReference type="NCBI Taxonomy" id="10212"/>
    <lineage>
        <taxon>Eukaryota</taxon>
        <taxon>Metazoa</taxon>
        <taxon>Spiralia</taxon>
        <taxon>Lophotrochozoa</taxon>
        <taxon>Bryozoa</taxon>
        <taxon>Gymnolaemata</taxon>
        <taxon>Cheilostomatida</taxon>
        <taxon>Flustrina</taxon>
        <taxon>Buguloidea</taxon>
        <taxon>Bugulidae</taxon>
        <taxon>Bugula</taxon>
    </lineage>
</organism>
<keyword evidence="3" id="KW-1185">Reference proteome</keyword>